<dbReference type="Gene3D" id="3.40.50.300">
    <property type="entry name" value="P-loop containing nucleotide triphosphate hydrolases"/>
    <property type="match status" value="1"/>
</dbReference>
<evidence type="ECO:0000256" key="1">
    <source>
        <dbReference type="ARBA" id="ARBA00010142"/>
    </source>
</evidence>
<organism evidence="5 6">
    <name type="scientific">Acrasis kona</name>
    <dbReference type="NCBI Taxonomy" id="1008807"/>
    <lineage>
        <taxon>Eukaryota</taxon>
        <taxon>Discoba</taxon>
        <taxon>Heterolobosea</taxon>
        <taxon>Tetramitia</taxon>
        <taxon>Eutetramitia</taxon>
        <taxon>Acrasidae</taxon>
        <taxon>Acrasis</taxon>
    </lineage>
</organism>
<accession>A0AAW2Z9A5</accession>
<dbReference type="InterPro" id="IPR001806">
    <property type="entry name" value="Small_GTPase"/>
</dbReference>
<dbReference type="SMART" id="SM00173">
    <property type="entry name" value="RAS"/>
    <property type="match status" value="1"/>
</dbReference>
<dbReference type="GO" id="GO:0003924">
    <property type="term" value="F:GTPase activity"/>
    <property type="evidence" value="ECO:0007669"/>
    <property type="project" value="InterPro"/>
</dbReference>
<evidence type="ECO:0000256" key="2">
    <source>
        <dbReference type="ARBA" id="ARBA00022741"/>
    </source>
</evidence>
<reference evidence="5 6" key="1">
    <citation type="submission" date="2024-03" db="EMBL/GenBank/DDBJ databases">
        <title>The Acrasis kona genome and developmental transcriptomes reveal deep origins of eukaryotic multicellular pathways.</title>
        <authorList>
            <person name="Sheikh S."/>
            <person name="Fu C.-J."/>
            <person name="Brown M.W."/>
            <person name="Baldauf S.L."/>
        </authorList>
    </citation>
    <scope>NUCLEOTIDE SEQUENCE [LARGE SCALE GENOMIC DNA]</scope>
    <source>
        <strain evidence="5 6">ATCC MYA-3509</strain>
    </source>
</reference>
<dbReference type="SUPFAM" id="SSF52540">
    <property type="entry name" value="P-loop containing nucleoside triphosphate hydrolases"/>
    <property type="match status" value="1"/>
</dbReference>
<protein>
    <submittedName>
        <fullName evidence="5">Ras-related protein Rac</fullName>
    </submittedName>
</protein>
<keyword evidence="2" id="KW-0547">Nucleotide-binding</keyword>
<evidence type="ECO:0000313" key="5">
    <source>
        <dbReference type="EMBL" id="KAL0485817.1"/>
    </source>
</evidence>
<evidence type="ECO:0000256" key="3">
    <source>
        <dbReference type="ARBA" id="ARBA00023134"/>
    </source>
</evidence>
<dbReference type="InterPro" id="IPR005225">
    <property type="entry name" value="Small_GTP-bd"/>
</dbReference>
<dbReference type="PROSITE" id="PS51419">
    <property type="entry name" value="RAB"/>
    <property type="match status" value="1"/>
</dbReference>
<gene>
    <name evidence="5" type="ORF">AKO1_004101</name>
</gene>
<dbReference type="InterPro" id="IPR003578">
    <property type="entry name" value="Small_GTPase_Rho"/>
</dbReference>
<dbReference type="PROSITE" id="PS51420">
    <property type="entry name" value="RHO"/>
    <property type="match status" value="1"/>
</dbReference>
<evidence type="ECO:0000256" key="4">
    <source>
        <dbReference type="SAM" id="MobiDB-lite"/>
    </source>
</evidence>
<evidence type="ECO:0000313" key="6">
    <source>
        <dbReference type="Proteomes" id="UP001431209"/>
    </source>
</evidence>
<dbReference type="GO" id="GO:0005525">
    <property type="term" value="F:GTP binding"/>
    <property type="evidence" value="ECO:0007669"/>
    <property type="project" value="UniProtKB-KW"/>
</dbReference>
<name>A0AAW2Z9A5_9EUKA</name>
<proteinExistence type="inferred from homology"/>
<sequence length="226" mass="24546">MSATPNSPNTPSLGVSGPNTPATPSTPVPRIERPKSVKCVVVGDGAVGKVGKTCILHVYANNTFPEEYIPTVFENYSTSVIVEGKSVNLGLWDTADYDRLRPLSYPGTNVFLLCFSIIAPSSFENVTKKWIGEIRQFSGEHVPILLIGTKKDLGNDPEITEMLLSKGHAPITPAQGELLKKEIGAVKYMECSALHNVGVKEVFNEAIRTSLYGVTRRRIKATCSIL</sequence>
<dbReference type="FunFam" id="3.40.50.300:FF:001179">
    <property type="entry name" value="Rho family GTPase"/>
    <property type="match status" value="1"/>
</dbReference>
<dbReference type="AlphaFoldDB" id="A0AAW2Z9A5"/>
<dbReference type="GO" id="GO:0007264">
    <property type="term" value="P:small GTPase-mediated signal transduction"/>
    <property type="evidence" value="ECO:0007669"/>
    <property type="project" value="InterPro"/>
</dbReference>
<comment type="similarity">
    <text evidence="1">Belongs to the small GTPase superfamily. Rho family.</text>
</comment>
<dbReference type="SMART" id="SM00175">
    <property type="entry name" value="RAB"/>
    <property type="match status" value="1"/>
</dbReference>
<dbReference type="Proteomes" id="UP001431209">
    <property type="component" value="Unassembled WGS sequence"/>
</dbReference>
<dbReference type="InterPro" id="IPR027417">
    <property type="entry name" value="P-loop_NTPase"/>
</dbReference>
<dbReference type="PANTHER" id="PTHR24072">
    <property type="entry name" value="RHO FAMILY GTPASE"/>
    <property type="match status" value="1"/>
</dbReference>
<dbReference type="NCBIfam" id="TIGR00231">
    <property type="entry name" value="small_GTP"/>
    <property type="match status" value="1"/>
</dbReference>
<dbReference type="PROSITE" id="PS51421">
    <property type="entry name" value="RAS"/>
    <property type="match status" value="1"/>
</dbReference>
<dbReference type="EMBL" id="JAOPGA020001171">
    <property type="protein sequence ID" value="KAL0485817.1"/>
    <property type="molecule type" value="Genomic_DNA"/>
</dbReference>
<dbReference type="CDD" id="cd00157">
    <property type="entry name" value="Rho"/>
    <property type="match status" value="1"/>
</dbReference>
<dbReference type="Pfam" id="PF00071">
    <property type="entry name" value="Ras"/>
    <property type="match status" value="1"/>
</dbReference>
<keyword evidence="3" id="KW-0342">GTP-binding</keyword>
<dbReference type="PRINTS" id="PR00449">
    <property type="entry name" value="RASTRNSFRMNG"/>
</dbReference>
<dbReference type="SMART" id="SM00174">
    <property type="entry name" value="RHO"/>
    <property type="match status" value="1"/>
</dbReference>
<feature type="compositionally biased region" description="Polar residues" evidence="4">
    <location>
        <begin position="1"/>
        <end position="25"/>
    </location>
</feature>
<comment type="caution">
    <text evidence="5">The sequence shown here is derived from an EMBL/GenBank/DDBJ whole genome shotgun (WGS) entry which is preliminary data.</text>
</comment>
<feature type="region of interest" description="Disordered" evidence="4">
    <location>
        <begin position="1"/>
        <end position="30"/>
    </location>
</feature>
<keyword evidence="6" id="KW-1185">Reference proteome</keyword>